<keyword evidence="1" id="KW-0472">Membrane</keyword>
<dbReference type="Proteomes" id="UP000198651">
    <property type="component" value="Chromosome I"/>
</dbReference>
<evidence type="ECO:0000313" key="2">
    <source>
        <dbReference type="EMBL" id="CUT18390.1"/>
    </source>
</evidence>
<reference evidence="3" key="1">
    <citation type="submission" date="2015-11" db="EMBL/GenBank/DDBJ databases">
        <authorList>
            <person name="Seth-Smith H.M.B."/>
        </authorList>
    </citation>
    <scope>NUCLEOTIDE SEQUENCE [LARGE SCALE GENOMIC DNA]</scope>
    <source>
        <strain evidence="3">2013Ark11</strain>
    </source>
</reference>
<feature type="transmembrane region" description="Helical" evidence="1">
    <location>
        <begin position="41"/>
        <end position="61"/>
    </location>
</feature>
<organism evidence="2 3">
    <name type="scientific">Candidatus Ichthyocystis hellenicum</name>
    <dbReference type="NCBI Taxonomy" id="1561003"/>
    <lineage>
        <taxon>Bacteria</taxon>
        <taxon>Pseudomonadati</taxon>
        <taxon>Pseudomonadota</taxon>
        <taxon>Betaproteobacteria</taxon>
        <taxon>Burkholderiales</taxon>
        <taxon>Candidatus Ichthyocystis</taxon>
    </lineage>
</organism>
<feature type="transmembrane region" description="Helical" evidence="1">
    <location>
        <begin position="176"/>
        <end position="202"/>
    </location>
</feature>
<protein>
    <submittedName>
        <fullName evidence="2">Putative membrane protein</fullName>
    </submittedName>
</protein>
<name>A0A0S4M7X4_9BURK</name>
<evidence type="ECO:0000313" key="3">
    <source>
        <dbReference type="Proteomes" id="UP000198651"/>
    </source>
</evidence>
<keyword evidence="1" id="KW-0812">Transmembrane</keyword>
<dbReference type="AlphaFoldDB" id="A0A0S4M7X4"/>
<sequence>MFNTGKLSTGSRSVSGSLYQCDAVDSGVGLFANSVSSSRRIFFYLRNFIAPLLIFEMIGYVTGGCKSESSMFAEEWEGLKKSICRLINDTREEDLIGLLDNSSGHFPLVFPGGDHDGLNLTGFIDVFFNTSLMIYSVINYTDTDDSPCYDHSHQSCANITKYMLEPPVEFADRGPVGLVLLFVGFIVLCLVFGISVVSSYSVRNSRFNRRNMVV</sequence>
<dbReference type="RefSeq" id="WP_092343775.1">
    <property type="nucleotide sequence ID" value="NZ_LN906597.1"/>
</dbReference>
<dbReference type="EMBL" id="LN906597">
    <property type="protein sequence ID" value="CUT18390.1"/>
    <property type="molecule type" value="Genomic_DNA"/>
</dbReference>
<gene>
    <name evidence="2" type="ORF">Ark11_1599</name>
</gene>
<keyword evidence="3" id="KW-1185">Reference proteome</keyword>
<keyword evidence="1" id="KW-1133">Transmembrane helix</keyword>
<proteinExistence type="predicted"/>
<accession>A0A0S4M7X4</accession>
<evidence type="ECO:0000256" key="1">
    <source>
        <dbReference type="SAM" id="Phobius"/>
    </source>
</evidence>